<dbReference type="InterPro" id="IPR004090">
    <property type="entry name" value="Chemotax_Me-accpt_rcpt"/>
</dbReference>
<keyword evidence="6" id="KW-0812">Transmembrane</keyword>
<dbReference type="SMART" id="SM00283">
    <property type="entry name" value="MA"/>
    <property type="match status" value="1"/>
</dbReference>
<feature type="domain" description="Methyl-accepting transducer" evidence="7">
    <location>
        <begin position="421"/>
        <end position="657"/>
    </location>
</feature>
<evidence type="ECO:0000313" key="11">
    <source>
        <dbReference type="Proteomes" id="UP000233491"/>
    </source>
</evidence>
<evidence type="ECO:0000256" key="2">
    <source>
        <dbReference type="ARBA" id="ARBA00022519"/>
    </source>
</evidence>
<evidence type="ECO:0000256" key="3">
    <source>
        <dbReference type="ARBA" id="ARBA00023224"/>
    </source>
</evidence>
<dbReference type="OrthoDB" id="3378718at2"/>
<dbReference type="SMART" id="SM01358">
    <property type="entry name" value="HBM"/>
    <property type="match status" value="1"/>
</dbReference>
<dbReference type="CDD" id="cd06225">
    <property type="entry name" value="HAMP"/>
    <property type="match status" value="1"/>
</dbReference>
<comment type="caution">
    <text evidence="10">The sequence shown here is derived from an EMBL/GenBank/DDBJ whole genome shotgun (WGS) entry which is preliminary data.</text>
</comment>
<gene>
    <name evidence="10" type="ORF">CXZ10_04635</name>
</gene>
<reference evidence="10 11" key="1">
    <citation type="submission" date="2017-12" db="EMBL/GenBank/DDBJ databases">
        <title>Anaerobic carbon monoxide metabolism by Pleomorphomonas carboxyditropha sp. nov., a new mesophilic hydrogenogenic carboxidotroph.</title>
        <authorList>
            <person name="Esquivel-Elizondo S."/>
            <person name="Krajmalnik-Brown R."/>
        </authorList>
    </citation>
    <scope>NUCLEOTIDE SEQUENCE [LARGE SCALE GENOMIC DNA]</scope>
    <source>
        <strain evidence="10 11">R5-392</strain>
    </source>
</reference>
<sequence length="677" mass="71436">MRWTVGKLKGKAWRLGISAKIVSGFLIALTLMTIVAGVALRTFSQSNSVVTDLATRNVEVSIANDIQAKFLEYRRLSRELIYTSLPGTAQATEKQAELLRAAIAEGTSKVSDFGQRDTLQELSLEFESYATELARIGSEKAKLATMRAQSMEPAVAAVQKGLEDVAAIALATSDAATRDTVNEILRLILLVQNQVNVALANLDDESLQTALDTLTTADSWIDSTAKSGPKELRSTFAELRDKAQQYESDFTVIQASSLQNIKDVAALNDKVAAITDTLNAFMGVATKSQAALQAKSEQMLASSETMLWGISAGGLVIGLVFAFLLGRGISRPIVSITRAMQRLSTGELAVTIPGLGRADEVGTMAATLNVFKEGLQENERLRVEQDHAKAVTEERRRGEMNQLADAFEMAVGGVVQSVVSASSQLQLAARSMTSATEEMSGQSITVASAAEEASTNVETVAASAEELASSIGEIKRQADESTRVASRAASDAQATANRVRELAESANRIGEVVNLIDSIASQTNLLALNATIEAARAGEAGKGFAVVAAEVKQLADQTSKATSQISRQIGEIQSSTQSSAEAIVGITSIIEQLNAIASSIAAAVDQQGAATNEIARNVSQASSGTHQVSQNIVGITQAATESSSAATQVLSSADDLARQSDTLRDEVSRFLSSVRSA</sequence>
<dbReference type="EMBL" id="PJNW01000002">
    <property type="protein sequence ID" value="PKR90651.1"/>
    <property type="molecule type" value="Genomic_DNA"/>
</dbReference>
<dbReference type="InterPro" id="IPR004089">
    <property type="entry name" value="MCPsignal_dom"/>
</dbReference>
<evidence type="ECO:0000256" key="6">
    <source>
        <dbReference type="SAM" id="Phobius"/>
    </source>
</evidence>
<evidence type="ECO:0000313" key="10">
    <source>
        <dbReference type="EMBL" id="PKR90651.1"/>
    </source>
</evidence>
<proteinExistence type="inferred from homology"/>
<evidence type="ECO:0000259" key="7">
    <source>
        <dbReference type="PROSITE" id="PS50111"/>
    </source>
</evidence>
<dbReference type="PANTHER" id="PTHR32089">
    <property type="entry name" value="METHYL-ACCEPTING CHEMOTAXIS PROTEIN MCPB"/>
    <property type="match status" value="1"/>
</dbReference>
<feature type="transmembrane region" description="Helical" evidence="6">
    <location>
        <begin position="21"/>
        <end position="40"/>
    </location>
</feature>
<keyword evidence="6" id="KW-1133">Transmembrane helix</keyword>
<dbReference type="PROSITE" id="PS50192">
    <property type="entry name" value="T_SNARE"/>
    <property type="match status" value="1"/>
</dbReference>
<dbReference type="GO" id="GO:0007165">
    <property type="term" value="P:signal transduction"/>
    <property type="evidence" value="ECO:0007669"/>
    <property type="project" value="UniProtKB-KW"/>
</dbReference>
<dbReference type="AlphaFoldDB" id="A0A1I4QHR5"/>
<accession>A0A1I4QHR5</accession>
<dbReference type="InterPro" id="IPR003660">
    <property type="entry name" value="HAMP_dom"/>
</dbReference>
<dbReference type="PANTHER" id="PTHR32089:SF112">
    <property type="entry name" value="LYSOZYME-LIKE PROTEIN-RELATED"/>
    <property type="match status" value="1"/>
</dbReference>
<dbReference type="GO" id="GO:0005886">
    <property type="term" value="C:plasma membrane"/>
    <property type="evidence" value="ECO:0007669"/>
    <property type="project" value="UniProtKB-SubCell"/>
</dbReference>
<dbReference type="InterPro" id="IPR024478">
    <property type="entry name" value="HlyB_4HB_MCP"/>
</dbReference>
<evidence type="ECO:0000256" key="4">
    <source>
        <dbReference type="ARBA" id="ARBA00029447"/>
    </source>
</evidence>
<dbReference type="SUPFAM" id="SSF58104">
    <property type="entry name" value="Methyl-accepting chemotaxis protein (MCP) signaling domain"/>
    <property type="match status" value="1"/>
</dbReference>
<evidence type="ECO:0000259" key="9">
    <source>
        <dbReference type="PROSITE" id="PS50885"/>
    </source>
</evidence>
<dbReference type="PROSITE" id="PS50885">
    <property type="entry name" value="HAMP"/>
    <property type="match status" value="1"/>
</dbReference>
<organism evidence="10 11">
    <name type="scientific">Pleomorphomonas diazotrophica</name>
    <dbReference type="NCBI Taxonomy" id="1166257"/>
    <lineage>
        <taxon>Bacteria</taxon>
        <taxon>Pseudomonadati</taxon>
        <taxon>Pseudomonadota</taxon>
        <taxon>Alphaproteobacteria</taxon>
        <taxon>Hyphomicrobiales</taxon>
        <taxon>Pleomorphomonadaceae</taxon>
        <taxon>Pleomorphomonas</taxon>
    </lineage>
</organism>
<evidence type="ECO:0008006" key="12">
    <source>
        <dbReference type="Google" id="ProtNLM"/>
    </source>
</evidence>
<dbReference type="Pfam" id="PF12729">
    <property type="entry name" value="4HB_MCP_1"/>
    <property type="match status" value="1"/>
</dbReference>
<dbReference type="Pfam" id="PF00015">
    <property type="entry name" value="MCPsignal"/>
    <property type="match status" value="1"/>
</dbReference>
<feature type="transmembrane region" description="Helical" evidence="6">
    <location>
        <begin position="306"/>
        <end position="325"/>
    </location>
</feature>
<evidence type="ECO:0000259" key="8">
    <source>
        <dbReference type="PROSITE" id="PS50192"/>
    </source>
</evidence>
<dbReference type="Proteomes" id="UP000233491">
    <property type="component" value="Unassembled WGS sequence"/>
</dbReference>
<dbReference type="Gene3D" id="1.10.287.950">
    <property type="entry name" value="Methyl-accepting chemotaxis protein"/>
    <property type="match status" value="1"/>
</dbReference>
<dbReference type="Pfam" id="PF00672">
    <property type="entry name" value="HAMP"/>
    <property type="match status" value="1"/>
</dbReference>
<dbReference type="PRINTS" id="PR00260">
    <property type="entry name" value="CHEMTRNSDUCR"/>
</dbReference>
<evidence type="ECO:0000256" key="5">
    <source>
        <dbReference type="PROSITE-ProRule" id="PRU00284"/>
    </source>
</evidence>
<dbReference type="SMART" id="SM00304">
    <property type="entry name" value="HAMP"/>
    <property type="match status" value="1"/>
</dbReference>
<comment type="similarity">
    <text evidence="4">Belongs to the methyl-accepting chemotaxis (MCP) protein family.</text>
</comment>
<keyword evidence="3 5" id="KW-0807">Transducer</keyword>
<dbReference type="PROSITE" id="PS50111">
    <property type="entry name" value="CHEMOTAXIS_TRANSDUC_2"/>
    <property type="match status" value="1"/>
</dbReference>
<evidence type="ECO:0000256" key="1">
    <source>
        <dbReference type="ARBA" id="ARBA00004429"/>
    </source>
</evidence>
<dbReference type="InterPro" id="IPR000727">
    <property type="entry name" value="T_SNARE_dom"/>
</dbReference>
<dbReference type="GO" id="GO:0004888">
    <property type="term" value="F:transmembrane signaling receptor activity"/>
    <property type="evidence" value="ECO:0007669"/>
    <property type="project" value="InterPro"/>
</dbReference>
<dbReference type="Gene3D" id="6.10.340.10">
    <property type="match status" value="1"/>
</dbReference>
<dbReference type="InterPro" id="IPR032255">
    <property type="entry name" value="HBM"/>
</dbReference>
<comment type="subcellular location">
    <subcellularLocation>
        <location evidence="1">Cell inner membrane</location>
        <topology evidence="1">Multi-pass membrane protein</topology>
    </subcellularLocation>
</comment>
<keyword evidence="2" id="KW-0997">Cell inner membrane</keyword>
<keyword evidence="2" id="KW-1003">Cell membrane</keyword>
<protein>
    <recommendedName>
        <fullName evidence="12">Methyl-accepting chemotaxis protein</fullName>
    </recommendedName>
</protein>
<dbReference type="GO" id="GO:0006935">
    <property type="term" value="P:chemotaxis"/>
    <property type="evidence" value="ECO:0007669"/>
    <property type="project" value="InterPro"/>
</dbReference>
<feature type="domain" description="HAMP" evidence="9">
    <location>
        <begin position="327"/>
        <end position="380"/>
    </location>
</feature>
<keyword evidence="11" id="KW-1185">Reference proteome</keyword>
<keyword evidence="6" id="KW-0472">Membrane</keyword>
<feature type="domain" description="T-SNARE coiled-coil homology" evidence="8">
    <location>
        <begin position="573"/>
        <end position="635"/>
    </location>
</feature>
<dbReference type="SUPFAM" id="SSF158472">
    <property type="entry name" value="HAMP domain-like"/>
    <property type="match status" value="1"/>
</dbReference>
<name>A0A1I4QHR5_9HYPH</name>